<dbReference type="SUPFAM" id="SSF52540">
    <property type="entry name" value="P-loop containing nucleoside triphosphate hydrolases"/>
    <property type="match status" value="1"/>
</dbReference>
<keyword evidence="5" id="KW-1185">Reference proteome</keyword>
<comment type="caution">
    <text evidence="4">The sequence shown here is derived from an EMBL/GenBank/DDBJ whole genome shotgun (WGS) entry which is preliminary data.</text>
</comment>
<protein>
    <submittedName>
        <fullName evidence="4">Sulfotransferase domain protein</fullName>
    </submittedName>
</protein>
<evidence type="ECO:0000313" key="4">
    <source>
        <dbReference type="EMBL" id="TWU28089.1"/>
    </source>
</evidence>
<dbReference type="OrthoDB" id="570215at2"/>
<feature type="domain" description="Sulfotransferase" evidence="3">
    <location>
        <begin position="45"/>
        <end position="286"/>
    </location>
</feature>
<gene>
    <name evidence="4" type="ORF">Pla144_13760</name>
</gene>
<comment type="similarity">
    <text evidence="1">Belongs to the sulfotransferase 1 family.</text>
</comment>
<dbReference type="GO" id="GO:0008146">
    <property type="term" value="F:sulfotransferase activity"/>
    <property type="evidence" value="ECO:0007669"/>
    <property type="project" value="InterPro"/>
</dbReference>
<dbReference type="Proteomes" id="UP000318437">
    <property type="component" value="Unassembled WGS sequence"/>
</dbReference>
<evidence type="ECO:0000313" key="5">
    <source>
        <dbReference type="Proteomes" id="UP000318437"/>
    </source>
</evidence>
<proteinExistence type="inferred from homology"/>
<evidence type="ECO:0000256" key="2">
    <source>
        <dbReference type="ARBA" id="ARBA00022679"/>
    </source>
</evidence>
<organism evidence="4 5">
    <name type="scientific">Bythopirellula polymerisocia</name>
    <dbReference type="NCBI Taxonomy" id="2528003"/>
    <lineage>
        <taxon>Bacteria</taxon>
        <taxon>Pseudomonadati</taxon>
        <taxon>Planctomycetota</taxon>
        <taxon>Planctomycetia</taxon>
        <taxon>Pirellulales</taxon>
        <taxon>Lacipirellulaceae</taxon>
        <taxon>Bythopirellula</taxon>
    </lineage>
</organism>
<dbReference type="AlphaFoldDB" id="A0A5C6CZJ4"/>
<dbReference type="InterPro" id="IPR000863">
    <property type="entry name" value="Sulfotransferase_dom"/>
</dbReference>
<dbReference type="RefSeq" id="WP_146449192.1">
    <property type="nucleotide sequence ID" value="NZ_SJPS01000002.1"/>
</dbReference>
<reference evidence="4 5" key="1">
    <citation type="submission" date="2019-02" db="EMBL/GenBank/DDBJ databases">
        <title>Deep-cultivation of Planctomycetes and their phenomic and genomic characterization uncovers novel biology.</title>
        <authorList>
            <person name="Wiegand S."/>
            <person name="Jogler M."/>
            <person name="Boedeker C."/>
            <person name="Pinto D."/>
            <person name="Vollmers J."/>
            <person name="Rivas-Marin E."/>
            <person name="Kohn T."/>
            <person name="Peeters S.H."/>
            <person name="Heuer A."/>
            <person name="Rast P."/>
            <person name="Oberbeckmann S."/>
            <person name="Bunk B."/>
            <person name="Jeske O."/>
            <person name="Meyerdierks A."/>
            <person name="Storesund J.E."/>
            <person name="Kallscheuer N."/>
            <person name="Luecker S."/>
            <person name="Lage O.M."/>
            <person name="Pohl T."/>
            <person name="Merkel B.J."/>
            <person name="Hornburger P."/>
            <person name="Mueller R.-W."/>
            <person name="Bruemmer F."/>
            <person name="Labrenz M."/>
            <person name="Spormann A.M."/>
            <person name="Op Den Camp H."/>
            <person name="Overmann J."/>
            <person name="Amann R."/>
            <person name="Jetten M.S.M."/>
            <person name="Mascher T."/>
            <person name="Medema M.H."/>
            <person name="Devos D.P."/>
            <person name="Kaster A.-K."/>
            <person name="Ovreas L."/>
            <person name="Rohde M."/>
            <person name="Galperin M.Y."/>
            <person name="Jogler C."/>
        </authorList>
    </citation>
    <scope>NUCLEOTIDE SEQUENCE [LARGE SCALE GENOMIC DNA]</scope>
    <source>
        <strain evidence="4 5">Pla144</strain>
    </source>
</reference>
<dbReference type="Gene3D" id="3.40.50.300">
    <property type="entry name" value="P-loop containing nucleotide triphosphate hydrolases"/>
    <property type="match status" value="1"/>
</dbReference>
<dbReference type="EMBL" id="SJPS01000002">
    <property type="protein sequence ID" value="TWU28089.1"/>
    <property type="molecule type" value="Genomic_DNA"/>
</dbReference>
<accession>A0A5C6CZJ4</accession>
<keyword evidence="2 4" id="KW-0808">Transferase</keyword>
<dbReference type="InterPro" id="IPR027417">
    <property type="entry name" value="P-loop_NTPase"/>
</dbReference>
<dbReference type="Pfam" id="PF00685">
    <property type="entry name" value="Sulfotransfer_1"/>
    <property type="match status" value="1"/>
</dbReference>
<evidence type="ECO:0000259" key="3">
    <source>
        <dbReference type="Pfam" id="PF00685"/>
    </source>
</evidence>
<name>A0A5C6CZJ4_9BACT</name>
<sequence>MIASLESLLHHRSGIVRKGSTLLLQIPKSIARSSDSPEKRAAKPPVFANSFPKSGTHLLDQIVEAFPGMRNFGSFLSSMTSSFQFRERTRQSTLNFISSTIAGELTRAHLFFSEEYAAALAKRNVIHFFIYRDPRDVVISEAHYLRSLNRWHRLHKVFRSTPTLDDAIMLSIQGLQDCNGSLNYPDIGTRFERYAGWIGRSDVYSMRFEDLVGDLRDQILDEMIDFYQQGTLELMGENSADIKVNMITNIAPERSHTYRKGKSGGWRDRLKVQHREEFKRVAGDLLIQLGYEQNLNW</sequence>
<evidence type="ECO:0000256" key="1">
    <source>
        <dbReference type="ARBA" id="ARBA00005771"/>
    </source>
</evidence>
<dbReference type="PANTHER" id="PTHR11783">
    <property type="entry name" value="SULFOTRANSFERASE SULT"/>
    <property type="match status" value="1"/>
</dbReference>